<evidence type="ECO:0000313" key="4">
    <source>
        <dbReference type="Proteomes" id="UP000677265"/>
    </source>
</evidence>
<dbReference type="AlphaFoldDB" id="A0A942T0H5"/>
<dbReference type="EMBL" id="JAGYPE010000004">
    <property type="protein sequence ID" value="MBS4183839.1"/>
    <property type="molecule type" value="Genomic_DNA"/>
</dbReference>
<organism evidence="2">
    <name type="scientific">Neobacillus citreus</name>
    <dbReference type="NCBI Taxonomy" id="2833578"/>
    <lineage>
        <taxon>Bacteria</taxon>
        <taxon>Bacillati</taxon>
        <taxon>Bacillota</taxon>
        <taxon>Bacilli</taxon>
        <taxon>Bacillales</taxon>
        <taxon>Bacillaceae</taxon>
        <taxon>Neobacillus</taxon>
    </lineage>
</organism>
<dbReference type="Proteomes" id="UP000677265">
    <property type="component" value="Unassembled WGS sequence"/>
</dbReference>
<proteinExistence type="predicted"/>
<protein>
    <recommendedName>
        <fullName evidence="5">YjzC family protein</fullName>
    </recommendedName>
</protein>
<evidence type="ECO:0000256" key="1">
    <source>
        <dbReference type="SAM" id="MobiDB-lite"/>
    </source>
</evidence>
<gene>
    <name evidence="3" type="ORF">KHB02_023815</name>
    <name evidence="2" type="ORF">KHB02_20820</name>
</gene>
<keyword evidence="4" id="KW-1185">Reference proteome</keyword>
<feature type="compositionally biased region" description="Basic and acidic residues" evidence="1">
    <location>
        <begin position="1"/>
        <end position="11"/>
    </location>
</feature>
<name>A0A942T0H5_9BACI</name>
<reference evidence="2" key="1">
    <citation type="submission" date="2021-05" db="EMBL/GenBank/DDBJ databases">
        <title>Novel Bacillus species.</title>
        <authorList>
            <person name="Liu G."/>
        </authorList>
    </citation>
    <scope>NUCLEOTIDE SEQUENCE</scope>
    <source>
        <strain evidence="2 4">FJAT-50051</strain>
    </source>
</reference>
<dbReference type="RefSeq" id="WP_213143773.1">
    <property type="nucleotide sequence ID" value="NZ_JAGYPE020000060.1"/>
</dbReference>
<feature type="region of interest" description="Disordered" evidence="1">
    <location>
        <begin position="1"/>
        <end position="63"/>
    </location>
</feature>
<feature type="region of interest" description="Disordered" evidence="1">
    <location>
        <begin position="80"/>
        <end position="99"/>
    </location>
</feature>
<evidence type="ECO:0008006" key="5">
    <source>
        <dbReference type="Google" id="ProtNLM"/>
    </source>
</evidence>
<evidence type="ECO:0000313" key="2">
    <source>
        <dbReference type="EMBL" id="MBS4183839.1"/>
    </source>
</evidence>
<comment type="caution">
    <text evidence="2">The sequence shown here is derived from an EMBL/GenBank/DDBJ whole genome shotgun (WGS) entry which is preliminary data.</text>
</comment>
<dbReference type="EMBL" id="JAGYPE020000060">
    <property type="protein sequence ID" value="MCH6268566.1"/>
    <property type="molecule type" value="Genomic_DNA"/>
</dbReference>
<evidence type="ECO:0000313" key="3">
    <source>
        <dbReference type="EMBL" id="MCH6268566.1"/>
    </source>
</evidence>
<sequence length="99" mass="11040">MSHFTDHHHTGETVMESGQYIDADGEKKELRQGETFPECPSTGKSTTWTHESHTHRTGETVMESGHYVDADGEHVVLNQGEKFPSCPSTGEAVSWTHEQ</sequence>
<accession>A0A942T0H5</accession>